<dbReference type="GO" id="GO:0046872">
    <property type="term" value="F:metal ion binding"/>
    <property type="evidence" value="ECO:0007669"/>
    <property type="project" value="UniProtKB-KW"/>
</dbReference>
<evidence type="ECO:0000256" key="1">
    <source>
        <dbReference type="ARBA" id="ARBA00012647"/>
    </source>
</evidence>
<dbReference type="Gene3D" id="3.40.720.10">
    <property type="entry name" value="Alkaline Phosphatase, subunit A"/>
    <property type="match status" value="1"/>
</dbReference>
<reference evidence="6 7" key="1">
    <citation type="submission" date="2023-03" db="EMBL/GenBank/DDBJ databases">
        <title>Genome sequence of Lichtheimia ornata CBS 291.66.</title>
        <authorList>
            <person name="Mohabir J.T."/>
            <person name="Shea T.P."/>
            <person name="Kurbessoian T."/>
            <person name="Berby B."/>
            <person name="Fontaine J."/>
            <person name="Livny J."/>
            <person name="Gnirke A."/>
            <person name="Stajich J.E."/>
            <person name="Cuomo C.A."/>
        </authorList>
    </citation>
    <scope>NUCLEOTIDE SEQUENCE [LARGE SCALE GENOMIC DNA]</scope>
    <source>
        <strain evidence="6">CBS 291.66</strain>
    </source>
</reference>
<sequence>MPRIIGAILLAAAATAGVVSAGKHHNNIQEYKLIPDPEGQYPRLGACPDPHACILPPDLSTFLPGAYFDLRVELHAYDKKNKNATQVTPYTHFKTQVRKDGGPWQDASSFFHMDQEPGLENWNFTWVDSIDARFGSDPGVDVAVSSRIWRKLKFDSPGIYDVSVTYGKKNAYTVRYNVPEPKKPKRKAKNAILFISDGTNVGMITAARTMARKHTSGKFHNLLSFEDFDHLGHVITNSVDAIVTDSANSASAYATGHKSSASALGVYADSSETPFDDPKVELITELIRRRQPGKAIGIITTASGQDATPSAFYTHTRDRQRAAEIVDQLVNGVDNWTEPVIPDVWLGGGAEYFMGEKALNGKNYYDDLKKLGYKTVWNKKELQKYHGNDKLLGAFRTSNLDTWLERNMFVNNTVGNGAAPDLSGKDALGTEQPGLDDMTLKSLEVLTKRGGDDGFFLMVEAASVDKQLHALDFPRALADLIEMDVTIGKTVEWLKKNDAFEDTLLVFTADHAHGFDVYGSVNQEYVGNHRKDADMRSAVGLYEYSGWPGYKDEDGDGFPDNFLPEIVLASGSNNGPDHFESWKIAHDKPRDPAVEVHGVYVANKKDPAGNYGKGLKWHGNIPVTDPVDTHTMTDVFIYSNGPGSECFRKTLENWQVFYGLTEAMDLQAED</sequence>
<keyword evidence="3" id="KW-0460">Magnesium</keyword>
<comment type="similarity">
    <text evidence="4">Belongs to the alkaline phosphatase family.</text>
</comment>
<organism evidence="6 7">
    <name type="scientific">Lichtheimia ornata</name>
    <dbReference type="NCBI Taxonomy" id="688661"/>
    <lineage>
        <taxon>Eukaryota</taxon>
        <taxon>Fungi</taxon>
        <taxon>Fungi incertae sedis</taxon>
        <taxon>Mucoromycota</taxon>
        <taxon>Mucoromycotina</taxon>
        <taxon>Mucoromycetes</taxon>
        <taxon>Mucorales</taxon>
        <taxon>Lichtheimiaceae</taxon>
        <taxon>Lichtheimia</taxon>
    </lineage>
</organism>
<feature type="binding site" evidence="3">
    <location>
        <position position="308"/>
    </location>
    <ligand>
        <name>Mg(2+)</name>
        <dbReference type="ChEBI" id="CHEBI:18420"/>
    </ligand>
</feature>
<comment type="cofactor">
    <cofactor evidence="3">
        <name>Zn(2+)</name>
        <dbReference type="ChEBI" id="CHEBI:29105"/>
    </cofactor>
    <text evidence="3">Binds 2 Zn(2+) ions.</text>
</comment>
<keyword evidence="3" id="KW-0479">Metal-binding</keyword>
<keyword evidence="3" id="KW-0862">Zinc</keyword>
<dbReference type="GeneID" id="83215916"/>
<dbReference type="AlphaFoldDB" id="A0AAD7V0C0"/>
<dbReference type="Pfam" id="PF00245">
    <property type="entry name" value="Alk_phosphatase"/>
    <property type="match status" value="1"/>
</dbReference>
<dbReference type="InterPro" id="IPR001952">
    <property type="entry name" value="Alkaline_phosphatase"/>
</dbReference>
<evidence type="ECO:0000313" key="6">
    <source>
        <dbReference type="EMBL" id="KAJ8655845.1"/>
    </source>
</evidence>
<feature type="binding site" evidence="3">
    <location>
        <position position="510"/>
    </location>
    <ligand>
        <name>Zn(2+)</name>
        <dbReference type="ChEBI" id="CHEBI:29105"/>
        <label>2</label>
    </ligand>
</feature>
<dbReference type="SMART" id="SM00098">
    <property type="entry name" value="alkPPc"/>
    <property type="match status" value="1"/>
</dbReference>
<feature type="binding site" evidence="3">
    <location>
        <position position="630"/>
    </location>
    <ligand>
        <name>Zn(2+)</name>
        <dbReference type="ChEBI" id="CHEBI:29105"/>
        <label>2</label>
    </ligand>
</feature>
<dbReference type="Proteomes" id="UP001234581">
    <property type="component" value="Unassembled WGS sequence"/>
</dbReference>
<name>A0AAD7V0C0_9FUNG</name>
<comment type="caution">
    <text evidence="6">The sequence shown here is derived from an EMBL/GenBank/DDBJ whole genome shotgun (WGS) entry which is preliminary data.</text>
</comment>
<dbReference type="EMBL" id="JARTCD010000045">
    <property type="protein sequence ID" value="KAJ8655845.1"/>
    <property type="molecule type" value="Genomic_DNA"/>
</dbReference>
<dbReference type="SUPFAM" id="SSF53649">
    <property type="entry name" value="Alkaline phosphatase-like"/>
    <property type="match status" value="1"/>
</dbReference>
<feature type="binding site" evidence="3">
    <location>
        <position position="460"/>
    </location>
    <ligand>
        <name>Mg(2+)</name>
        <dbReference type="ChEBI" id="CHEBI:18420"/>
    </ligand>
</feature>
<dbReference type="CDD" id="cd16012">
    <property type="entry name" value="ALP"/>
    <property type="match status" value="1"/>
</dbReference>
<keyword evidence="7" id="KW-1185">Reference proteome</keyword>
<dbReference type="InterPro" id="IPR017850">
    <property type="entry name" value="Alkaline_phosphatase_core_sf"/>
</dbReference>
<evidence type="ECO:0000256" key="4">
    <source>
        <dbReference type="RuleBase" id="RU003946"/>
    </source>
</evidence>
<dbReference type="RefSeq" id="XP_058340758.1">
    <property type="nucleotide sequence ID" value="XM_058488512.1"/>
</dbReference>
<dbReference type="EC" id="3.1.3.1" evidence="1"/>
<feature type="signal peptide" evidence="5">
    <location>
        <begin position="1"/>
        <end position="21"/>
    </location>
</feature>
<feature type="binding site" evidence="3">
    <location>
        <position position="511"/>
    </location>
    <ligand>
        <name>Zn(2+)</name>
        <dbReference type="ChEBI" id="CHEBI:29105"/>
        <label>2</label>
    </ligand>
</feature>
<dbReference type="GO" id="GO:0004035">
    <property type="term" value="F:alkaline phosphatase activity"/>
    <property type="evidence" value="ECO:0007669"/>
    <property type="project" value="UniProtKB-EC"/>
</dbReference>
<proteinExistence type="inferred from homology"/>
<evidence type="ECO:0000256" key="5">
    <source>
        <dbReference type="SAM" id="SignalP"/>
    </source>
</evidence>
<feature type="binding site" evidence="3">
    <location>
        <position position="465"/>
    </location>
    <ligand>
        <name>Zn(2+)</name>
        <dbReference type="ChEBI" id="CHEBI:29105"/>
        <label>2</label>
    </ligand>
</feature>
<comment type="cofactor">
    <cofactor evidence="3">
        <name>Mg(2+)</name>
        <dbReference type="ChEBI" id="CHEBI:18420"/>
    </cofactor>
    <text evidence="3">Binds 1 Mg(2+) ion.</text>
</comment>
<feature type="binding site" evidence="3">
    <location>
        <position position="469"/>
    </location>
    <ligand>
        <name>Zn(2+)</name>
        <dbReference type="ChEBI" id="CHEBI:29105"/>
        <label>2</label>
    </ligand>
</feature>
<feature type="binding site" evidence="3">
    <location>
        <position position="306"/>
    </location>
    <ligand>
        <name>Mg(2+)</name>
        <dbReference type="ChEBI" id="CHEBI:18420"/>
    </ligand>
</feature>
<accession>A0AAD7V0C0</accession>
<dbReference type="PRINTS" id="PR00113">
    <property type="entry name" value="ALKPHPHTASE"/>
</dbReference>
<evidence type="ECO:0000256" key="3">
    <source>
        <dbReference type="PIRSR" id="PIRSR601952-2"/>
    </source>
</evidence>
<feature type="binding site" evidence="3">
    <location>
        <position position="197"/>
    </location>
    <ligand>
        <name>Mg(2+)</name>
        <dbReference type="ChEBI" id="CHEBI:18420"/>
    </ligand>
</feature>
<dbReference type="PANTHER" id="PTHR11596">
    <property type="entry name" value="ALKALINE PHOSPHATASE"/>
    <property type="match status" value="1"/>
</dbReference>
<dbReference type="PANTHER" id="PTHR11596:SF72">
    <property type="entry name" value="ALKALINE PHOSPHATASE"/>
    <property type="match status" value="1"/>
</dbReference>
<keyword evidence="5" id="KW-0732">Signal</keyword>
<feature type="active site" description="Phosphoserine intermediate" evidence="2">
    <location>
        <position position="246"/>
    </location>
</feature>
<feature type="binding site" evidence="3">
    <location>
        <position position="197"/>
    </location>
    <ligand>
        <name>Zn(2+)</name>
        <dbReference type="ChEBI" id="CHEBI:29105"/>
        <label>2</label>
    </ligand>
</feature>
<gene>
    <name evidence="6" type="ORF">O0I10_008509</name>
</gene>
<feature type="chain" id="PRO_5041901331" description="alkaline phosphatase" evidence="5">
    <location>
        <begin position="22"/>
        <end position="670"/>
    </location>
</feature>
<evidence type="ECO:0000313" key="7">
    <source>
        <dbReference type="Proteomes" id="UP001234581"/>
    </source>
</evidence>
<protein>
    <recommendedName>
        <fullName evidence="1">alkaline phosphatase</fullName>
        <ecNumber evidence="1">3.1.3.1</ecNumber>
    </recommendedName>
</protein>
<evidence type="ECO:0000256" key="2">
    <source>
        <dbReference type="PIRSR" id="PIRSR601952-1"/>
    </source>
</evidence>